<dbReference type="InterPro" id="IPR007712">
    <property type="entry name" value="RelE/ParE_toxin"/>
</dbReference>
<protein>
    <submittedName>
        <fullName evidence="2">Death on curing protein, Doc toxin</fullName>
    </submittedName>
</protein>
<evidence type="ECO:0000256" key="1">
    <source>
        <dbReference type="ARBA" id="ARBA00022649"/>
    </source>
</evidence>
<dbReference type="InterPro" id="IPR035093">
    <property type="entry name" value="RelE/ParE_toxin_dom_sf"/>
</dbReference>
<keyword evidence="1" id="KW-1277">Toxin-antitoxin system</keyword>
<sequence>MAIKIFWTDFAKKELKKIFDYYKVKAGYKVSIKLITNIIESTEILIFQLDIGQKEELLLDRIQNFRYLVYKNYKIIYWYNKEKNRIEISDVFDARQNPIKIKRRK</sequence>
<dbReference type="KEGG" id="eao:BD94_2721"/>
<dbReference type="Gene3D" id="3.30.2310.20">
    <property type="entry name" value="RelE-like"/>
    <property type="match status" value="1"/>
</dbReference>
<organism evidence="2 3">
    <name type="scientific">Elizabethkingia anophelis NUHP1</name>
    <dbReference type="NCBI Taxonomy" id="1338011"/>
    <lineage>
        <taxon>Bacteria</taxon>
        <taxon>Pseudomonadati</taxon>
        <taxon>Bacteroidota</taxon>
        <taxon>Flavobacteriia</taxon>
        <taxon>Flavobacteriales</taxon>
        <taxon>Weeksellaceae</taxon>
        <taxon>Elizabethkingia</taxon>
    </lineage>
</organism>
<gene>
    <name evidence="2" type="ORF">BD94_2721</name>
</gene>
<proteinExistence type="predicted"/>
<dbReference type="STRING" id="1338011.BD94_2721"/>
<dbReference type="SUPFAM" id="SSF143011">
    <property type="entry name" value="RelE-like"/>
    <property type="match status" value="1"/>
</dbReference>
<reference evidence="2" key="1">
    <citation type="journal article" date="2013" name="Lancet">
        <title>First case of E anophelis outbreak in an intensive-care unit.</title>
        <authorList>
            <person name="Teo J."/>
            <person name="Tan S.Y."/>
            <person name="Tay M."/>
            <person name="Ding Y."/>
            <person name="Kjelleberg S."/>
            <person name="Givskov M."/>
            <person name="Lin R.T."/>
            <person name="Yang L."/>
        </authorList>
    </citation>
    <scope>NUCLEOTIDE SEQUENCE [LARGE SCALE GENOMIC DNA]</scope>
    <source>
        <strain evidence="2">NUHP1</strain>
    </source>
</reference>
<reference evidence="2" key="2">
    <citation type="journal article" date="2015" name="Genome Biol. Evol.">
        <title>Complete Genome Sequence and Transcriptomic Analysis of the Novel Pathogen Elizabethkingia anophelis in Response to Oxidative Stress.</title>
        <authorList>
            <person name="Li Y."/>
            <person name="Liu Y."/>
            <person name="Chew S.C."/>
            <person name="Tay M."/>
            <person name="Salido M.M."/>
            <person name="Teo J."/>
            <person name="Lauro F.M."/>
            <person name="Givskov M."/>
            <person name="Yang L."/>
        </authorList>
    </citation>
    <scope>NUCLEOTIDE SEQUENCE</scope>
    <source>
        <strain evidence="2">NUHP1</strain>
    </source>
</reference>
<dbReference type="HOGENOM" id="CLU_147162_8_2_10"/>
<dbReference type="Pfam" id="PF05016">
    <property type="entry name" value="ParE_toxin"/>
    <property type="match status" value="1"/>
</dbReference>
<dbReference type="RefSeq" id="WP_024565903.1">
    <property type="nucleotide sequence ID" value="NZ_CP007547.1"/>
</dbReference>
<dbReference type="EMBL" id="CP007547">
    <property type="protein sequence ID" value="AIL46496.1"/>
    <property type="molecule type" value="Genomic_DNA"/>
</dbReference>
<dbReference type="AlphaFoldDB" id="A0A077EFT0"/>
<dbReference type="Proteomes" id="UP000028933">
    <property type="component" value="Chromosome"/>
</dbReference>
<accession>A0A077EFT0</accession>
<evidence type="ECO:0000313" key="2">
    <source>
        <dbReference type="EMBL" id="AIL46496.1"/>
    </source>
</evidence>
<evidence type="ECO:0000313" key="3">
    <source>
        <dbReference type="Proteomes" id="UP000028933"/>
    </source>
</evidence>
<name>A0A077EFT0_9FLAO</name>
<dbReference type="eggNOG" id="COG3668">
    <property type="taxonomic scope" value="Bacteria"/>
</dbReference>